<organism evidence="2">
    <name type="scientific">Streptomyces sp. SID12501</name>
    <dbReference type="NCBI Taxonomy" id="2706042"/>
    <lineage>
        <taxon>Bacteria</taxon>
        <taxon>Bacillati</taxon>
        <taxon>Actinomycetota</taxon>
        <taxon>Actinomycetes</taxon>
        <taxon>Kitasatosporales</taxon>
        <taxon>Streptomycetaceae</taxon>
        <taxon>Streptomyces</taxon>
    </lineage>
</organism>
<feature type="region of interest" description="Disordered" evidence="1">
    <location>
        <begin position="1"/>
        <end position="24"/>
    </location>
</feature>
<evidence type="ECO:0000313" key="2">
    <source>
        <dbReference type="EMBL" id="NEC88732.1"/>
    </source>
</evidence>
<name>A0A6B3BWR0_9ACTN</name>
<sequence>MAEDPRADPGHQPDCDVHSPRSDTRLEAEDRLADMLLLGEPNAGDRVCADAADAATEVRVCQGAELSSRPSGRFAHGRI</sequence>
<dbReference type="EMBL" id="JAAGLU010000019">
    <property type="protein sequence ID" value="NEC88732.1"/>
    <property type="molecule type" value="Genomic_DNA"/>
</dbReference>
<dbReference type="RefSeq" id="WP_164316955.1">
    <property type="nucleotide sequence ID" value="NZ_JAAGLU010000019.1"/>
</dbReference>
<protein>
    <submittedName>
        <fullName evidence="2">Uncharacterized protein</fullName>
    </submittedName>
</protein>
<accession>A0A6B3BWR0</accession>
<gene>
    <name evidence="2" type="ORF">G3I71_23635</name>
</gene>
<comment type="caution">
    <text evidence="2">The sequence shown here is derived from an EMBL/GenBank/DDBJ whole genome shotgun (WGS) entry which is preliminary data.</text>
</comment>
<dbReference type="AlphaFoldDB" id="A0A6B3BWR0"/>
<reference evidence="2" key="1">
    <citation type="submission" date="2020-01" db="EMBL/GenBank/DDBJ databases">
        <title>Insect and environment-associated Actinomycetes.</title>
        <authorList>
            <person name="Currrie C."/>
            <person name="Chevrette M."/>
            <person name="Carlson C."/>
            <person name="Stubbendieck R."/>
            <person name="Wendt-Pienkowski E."/>
        </authorList>
    </citation>
    <scope>NUCLEOTIDE SEQUENCE</scope>
    <source>
        <strain evidence="2">SID12501</strain>
    </source>
</reference>
<evidence type="ECO:0000256" key="1">
    <source>
        <dbReference type="SAM" id="MobiDB-lite"/>
    </source>
</evidence>
<proteinExistence type="predicted"/>